<protein>
    <recommendedName>
        <fullName evidence="3">STB6-like N-terminal domain-containing protein</fullName>
    </recommendedName>
</protein>
<sequence length="889" mass="96546">MSSQAASSSGGSRCNVVFADPVAFGYLAEEPGVTVLERRAVLPGYELYLVEQWACSRRSPTLVIVTYTGDPKHSVNVGVLSIPAVESDRSPALRHYFNAIQQYHARPRETPLGELMVTNLSSFPSALTVISVPDGDLRKHREIFIVNENLKRLGCSGRSGLTLSEPSPATQAKFLQLYKTCDRIPLYQAVVELVKVCQAALFLFGKLEQEFIDGLLCDMTETAISNWWIEIGSEYFNMEPSDGILGPTTVAAILGTLMGARNRLHWWGAAVGKDVFDIDSTKRGINQFQKAMKLERTRRLDRPTLLKLHSVTAKAAAGEGGWGVQRAVKSTVAEIGGKRGEIVMGFVSGGRDKGNIADIETLDIDKFISLAYGERSKWLWHGKPKRSTSDHPNHQLSDAAGGSAFGNSKENLSLPSTSSAQLQQLPQQDQPRVEARRTQTLPPTDDLVLRSKDESATVDTTHSAPPGSADSPPGDRDALRKTVFKRVGGKVNDARSGIGRTIRDAIGGGHRSGHQSKPSKDGHVLPDGGIASPSIASLAHSATSMGSPVLVGRAFTWKNKPEEYKDAMRIPRDAQGAASGSVEGRTSIAEEGPDTAVPGAHADTDGHLGGHHIVESSVADSVADESDTHSHDRALAGFRKDDTPPSWIQRRHSLHLPLDDRPINDARWPRRMSFSVAADSVLWWDRIADLVVEAEPVGNSHGSDGTVDNGGEEQKIPTLVAAPGNAELARAIYTRIAEMKQTLMPWTEEKIRAVALVDGELGRQQDELASLLDQFREAYEAMRRQSVELLSDERGQLTEAVRDVEGLAQRLDYEINALASKIADVEDGVQEFEIQVEMVEAKAEELKTQLETETWAHWAMRKLTGIGSGPNIIGGQVPVGGLDRSPATS</sequence>
<dbReference type="InterPro" id="IPR059025">
    <property type="entry name" value="STB6_N"/>
</dbReference>
<gene>
    <name evidence="4" type="ORF">PoMZ_00295</name>
</gene>
<feature type="region of interest" description="Disordered" evidence="2">
    <location>
        <begin position="383"/>
        <end position="529"/>
    </location>
</feature>
<evidence type="ECO:0000313" key="5">
    <source>
        <dbReference type="Proteomes" id="UP000294847"/>
    </source>
</evidence>
<dbReference type="PANTHER" id="PTHR31011:SF2">
    <property type="entry name" value="PROTEIN STB2-RELATED"/>
    <property type="match status" value="1"/>
</dbReference>
<feature type="compositionally biased region" description="Basic and acidic residues" evidence="2">
    <location>
        <begin position="626"/>
        <end position="643"/>
    </location>
</feature>
<dbReference type="PANTHER" id="PTHR31011">
    <property type="entry name" value="PROTEIN STB2-RELATED"/>
    <property type="match status" value="1"/>
</dbReference>
<dbReference type="Pfam" id="PF25995">
    <property type="entry name" value="STB6_N"/>
    <property type="match status" value="1"/>
</dbReference>
<keyword evidence="1" id="KW-0175">Coiled coil</keyword>
<dbReference type="GO" id="GO:0070822">
    <property type="term" value="C:Sin3-type complex"/>
    <property type="evidence" value="ECO:0007669"/>
    <property type="project" value="TreeGrafter"/>
</dbReference>
<dbReference type="AlphaFoldDB" id="A0A4P7MZG7"/>
<feature type="domain" description="STB6-like N-terminal" evidence="3">
    <location>
        <begin position="16"/>
        <end position="153"/>
    </location>
</feature>
<feature type="coiled-coil region" evidence="1">
    <location>
        <begin position="822"/>
        <end position="849"/>
    </location>
</feature>
<feature type="compositionally biased region" description="Low complexity" evidence="2">
    <location>
        <begin position="412"/>
        <end position="430"/>
    </location>
</feature>
<feature type="compositionally biased region" description="Basic and acidic residues" evidence="2">
    <location>
        <begin position="602"/>
        <end position="614"/>
    </location>
</feature>
<name>A0A4P7MZG7_PYROR</name>
<evidence type="ECO:0000256" key="2">
    <source>
        <dbReference type="SAM" id="MobiDB-lite"/>
    </source>
</evidence>
<evidence type="ECO:0000259" key="3">
    <source>
        <dbReference type="Pfam" id="PF25995"/>
    </source>
</evidence>
<dbReference type="Proteomes" id="UP000294847">
    <property type="component" value="Chromosome 2"/>
</dbReference>
<evidence type="ECO:0000256" key="1">
    <source>
        <dbReference type="SAM" id="Coils"/>
    </source>
</evidence>
<feature type="compositionally biased region" description="Low complexity" evidence="2">
    <location>
        <begin position="463"/>
        <end position="472"/>
    </location>
</feature>
<proteinExistence type="predicted"/>
<organism evidence="4 5">
    <name type="scientific">Pyricularia oryzae</name>
    <name type="common">Rice blast fungus</name>
    <name type="synonym">Magnaporthe oryzae</name>
    <dbReference type="NCBI Taxonomy" id="318829"/>
    <lineage>
        <taxon>Eukaryota</taxon>
        <taxon>Fungi</taxon>
        <taxon>Dikarya</taxon>
        <taxon>Ascomycota</taxon>
        <taxon>Pezizomycotina</taxon>
        <taxon>Sordariomycetes</taxon>
        <taxon>Sordariomycetidae</taxon>
        <taxon>Magnaporthales</taxon>
        <taxon>Pyriculariaceae</taxon>
        <taxon>Pyricularia</taxon>
    </lineage>
</organism>
<accession>A0A4P7MZG7</accession>
<reference evidence="4 5" key="1">
    <citation type="journal article" date="2019" name="Mol. Biol. Evol.">
        <title>Blast fungal genomes show frequent chromosomal changes, gene gains and losses, and effector gene turnover.</title>
        <authorList>
            <person name="Gomez Luciano L.B."/>
            <person name="Jason Tsai I."/>
            <person name="Chuma I."/>
            <person name="Tosa Y."/>
            <person name="Chen Y.H."/>
            <person name="Li J.Y."/>
            <person name="Li M.Y."/>
            <person name="Jade Lu M.Y."/>
            <person name="Nakayashiki H."/>
            <person name="Li W.H."/>
        </authorList>
    </citation>
    <scope>NUCLEOTIDE SEQUENCE [LARGE SCALE GENOMIC DNA]</scope>
    <source>
        <strain evidence="4">MZ5-1-6</strain>
    </source>
</reference>
<dbReference type="EMBL" id="CP034205">
    <property type="protein sequence ID" value="QBZ55399.1"/>
    <property type="molecule type" value="Genomic_DNA"/>
</dbReference>
<feature type="region of interest" description="Disordered" evidence="2">
    <location>
        <begin position="566"/>
        <end position="647"/>
    </location>
</feature>
<dbReference type="InterPro" id="IPR038919">
    <property type="entry name" value="STB2/STB2"/>
</dbReference>
<evidence type="ECO:0000313" key="4">
    <source>
        <dbReference type="EMBL" id="QBZ55399.1"/>
    </source>
</evidence>